<organism evidence="1 2">
    <name type="scientific">Musa balbisiana</name>
    <name type="common">Banana</name>
    <dbReference type="NCBI Taxonomy" id="52838"/>
    <lineage>
        <taxon>Eukaryota</taxon>
        <taxon>Viridiplantae</taxon>
        <taxon>Streptophyta</taxon>
        <taxon>Embryophyta</taxon>
        <taxon>Tracheophyta</taxon>
        <taxon>Spermatophyta</taxon>
        <taxon>Magnoliopsida</taxon>
        <taxon>Liliopsida</taxon>
        <taxon>Zingiberales</taxon>
        <taxon>Musaceae</taxon>
        <taxon>Musa</taxon>
    </lineage>
</organism>
<sequence length="63" mass="7020">MINIFDLSAGMAGTKMLPERHHRNGITLGFLYISSESVLQFIETTLMSTKPPLRVGLTQITNK</sequence>
<accession>A0A4S8J1Y8</accession>
<comment type="caution">
    <text evidence="1">The sequence shown here is derived from an EMBL/GenBank/DDBJ whole genome shotgun (WGS) entry which is preliminary data.</text>
</comment>
<proteinExistence type="predicted"/>
<evidence type="ECO:0000313" key="1">
    <source>
        <dbReference type="EMBL" id="THU55019.1"/>
    </source>
</evidence>
<keyword evidence="2" id="KW-1185">Reference proteome</keyword>
<reference evidence="1 2" key="1">
    <citation type="journal article" date="2019" name="Nat. Plants">
        <title>Genome sequencing of Musa balbisiana reveals subgenome evolution and function divergence in polyploid bananas.</title>
        <authorList>
            <person name="Yao X."/>
        </authorList>
    </citation>
    <scope>NUCLEOTIDE SEQUENCE [LARGE SCALE GENOMIC DNA]</scope>
    <source>
        <strain evidence="2">cv. DH-PKW</strain>
        <tissue evidence="1">Leaves</tissue>
    </source>
</reference>
<evidence type="ECO:0000313" key="2">
    <source>
        <dbReference type="Proteomes" id="UP000317650"/>
    </source>
</evidence>
<gene>
    <name evidence="1" type="ORF">C4D60_Mb11t02160</name>
</gene>
<dbReference type="Proteomes" id="UP000317650">
    <property type="component" value="Chromosome 11"/>
</dbReference>
<protein>
    <submittedName>
        <fullName evidence="1">Uncharacterized protein</fullName>
    </submittedName>
</protein>
<name>A0A4S8J1Y8_MUSBA</name>
<dbReference type="AlphaFoldDB" id="A0A4S8J1Y8"/>
<dbReference type="EMBL" id="PYDT01000007">
    <property type="protein sequence ID" value="THU55019.1"/>
    <property type="molecule type" value="Genomic_DNA"/>
</dbReference>